<dbReference type="InterPro" id="IPR029063">
    <property type="entry name" value="SAM-dependent_MTases_sf"/>
</dbReference>
<accession>A0ABP7GHL4</accession>
<dbReference type="RefSeq" id="WP_345142635.1">
    <property type="nucleotide sequence ID" value="NZ_BAABDU010000003.1"/>
</dbReference>
<name>A0ABP7GHL4_9FLAO</name>
<gene>
    <name evidence="2" type="ORF">GCM10022423_15850</name>
</gene>
<protein>
    <submittedName>
        <fullName evidence="2">Class I SAM-dependent methyltransferase</fullName>
    </submittedName>
</protein>
<dbReference type="PANTHER" id="PTHR43591:SF110">
    <property type="entry name" value="RHODANESE DOMAIN-CONTAINING PROTEIN"/>
    <property type="match status" value="1"/>
</dbReference>
<keyword evidence="2" id="KW-0808">Transferase</keyword>
<dbReference type="GO" id="GO:0008168">
    <property type="term" value="F:methyltransferase activity"/>
    <property type="evidence" value="ECO:0007669"/>
    <property type="project" value="UniProtKB-KW"/>
</dbReference>
<dbReference type="Gene3D" id="3.40.50.150">
    <property type="entry name" value="Vaccinia Virus protein VP39"/>
    <property type="match status" value="1"/>
</dbReference>
<keyword evidence="2" id="KW-0489">Methyltransferase</keyword>
<sequence length="222" mass="25971">MEKEELQAIASQLKNPSGEKGIEMGNMMNETNINMTKHSIQNLNISKENKILELGHGNARHVEFLFEQGKDLKYYGLEMSELMFQEARQINRNFVSQKQAFFSLYDGNKIPFEDESFDKVFSVNTIYFWQKPEELLAEIYRVLKPNGNFCLTFAEEDFMKKLPFTQFEFELYSTQKAQDLIGKSDFKIVYTETQSEKVKSKTGELVERAFTTFVLEKSFKSF</sequence>
<reference evidence="3" key="1">
    <citation type="journal article" date="2019" name="Int. J. Syst. Evol. Microbiol.">
        <title>The Global Catalogue of Microorganisms (GCM) 10K type strain sequencing project: providing services to taxonomists for standard genome sequencing and annotation.</title>
        <authorList>
            <consortium name="The Broad Institute Genomics Platform"/>
            <consortium name="The Broad Institute Genome Sequencing Center for Infectious Disease"/>
            <person name="Wu L."/>
            <person name="Ma J."/>
        </authorList>
    </citation>
    <scope>NUCLEOTIDE SEQUENCE [LARGE SCALE GENOMIC DNA]</scope>
    <source>
        <strain evidence="3">JCM 17337</strain>
    </source>
</reference>
<feature type="domain" description="Methyltransferase type 11" evidence="1">
    <location>
        <begin position="52"/>
        <end position="150"/>
    </location>
</feature>
<dbReference type="CDD" id="cd02440">
    <property type="entry name" value="AdoMet_MTases"/>
    <property type="match status" value="1"/>
</dbReference>
<dbReference type="SUPFAM" id="SSF53335">
    <property type="entry name" value="S-adenosyl-L-methionine-dependent methyltransferases"/>
    <property type="match status" value="1"/>
</dbReference>
<dbReference type="EMBL" id="BAABDU010000003">
    <property type="protein sequence ID" value="GAA3764590.1"/>
    <property type="molecule type" value="Genomic_DNA"/>
</dbReference>
<dbReference type="Proteomes" id="UP001500748">
    <property type="component" value="Unassembled WGS sequence"/>
</dbReference>
<evidence type="ECO:0000313" key="2">
    <source>
        <dbReference type="EMBL" id="GAA3764590.1"/>
    </source>
</evidence>
<dbReference type="PANTHER" id="PTHR43591">
    <property type="entry name" value="METHYLTRANSFERASE"/>
    <property type="match status" value="1"/>
</dbReference>
<dbReference type="InterPro" id="IPR013216">
    <property type="entry name" value="Methyltransf_11"/>
</dbReference>
<evidence type="ECO:0000313" key="3">
    <source>
        <dbReference type="Proteomes" id="UP001500748"/>
    </source>
</evidence>
<comment type="caution">
    <text evidence="2">The sequence shown here is derived from an EMBL/GenBank/DDBJ whole genome shotgun (WGS) entry which is preliminary data.</text>
</comment>
<organism evidence="2 3">
    <name type="scientific">Flavobacterium ginsengiterrae</name>
    <dbReference type="NCBI Taxonomy" id="871695"/>
    <lineage>
        <taxon>Bacteria</taxon>
        <taxon>Pseudomonadati</taxon>
        <taxon>Bacteroidota</taxon>
        <taxon>Flavobacteriia</taxon>
        <taxon>Flavobacteriales</taxon>
        <taxon>Flavobacteriaceae</taxon>
        <taxon>Flavobacterium</taxon>
    </lineage>
</organism>
<evidence type="ECO:0000259" key="1">
    <source>
        <dbReference type="Pfam" id="PF08241"/>
    </source>
</evidence>
<keyword evidence="3" id="KW-1185">Reference proteome</keyword>
<proteinExistence type="predicted"/>
<dbReference type="GO" id="GO:0032259">
    <property type="term" value="P:methylation"/>
    <property type="evidence" value="ECO:0007669"/>
    <property type="project" value="UniProtKB-KW"/>
</dbReference>
<dbReference type="Pfam" id="PF08241">
    <property type="entry name" value="Methyltransf_11"/>
    <property type="match status" value="1"/>
</dbReference>